<accession>Q7NJ36</accession>
<name>Q7NJ36_GLOVI</name>
<gene>
    <name evidence="1" type="ordered locus">gsr1996</name>
</gene>
<dbReference type="EMBL" id="BA000045">
    <property type="protein sequence ID" value="BAC89937.1"/>
    <property type="molecule type" value="Genomic_DNA"/>
</dbReference>
<dbReference type="AlphaFoldDB" id="Q7NJ36"/>
<evidence type="ECO:0000313" key="2">
    <source>
        <dbReference type="Proteomes" id="UP000000557"/>
    </source>
</evidence>
<dbReference type="KEGG" id="gvi:gsr1996"/>
<proteinExistence type="predicted"/>
<dbReference type="HOGENOM" id="CLU_2806397_0_0_3"/>
<dbReference type="Proteomes" id="UP000000557">
    <property type="component" value="Chromosome"/>
</dbReference>
<dbReference type="EnsemblBacteria" id="BAC89937">
    <property type="protein sequence ID" value="BAC89937"/>
    <property type="gene ID" value="BAC89937"/>
</dbReference>
<reference evidence="1 2" key="1">
    <citation type="journal article" date="2003" name="DNA Res.">
        <title>Complete genome structure of Gloeobacter violaceus PCC 7421, a cyanobacterium that lacks thylakoids.</title>
        <authorList>
            <person name="Nakamura Y."/>
            <person name="Kaneko T."/>
            <person name="Sato S."/>
            <person name="Mimuro M."/>
            <person name="Miyashita H."/>
            <person name="Tsuchiya T."/>
            <person name="Sasamoto S."/>
            <person name="Watanabe A."/>
            <person name="Kawashima K."/>
            <person name="Kishida Y."/>
            <person name="Kiyokawa C."/>
            <person name="Kohara M."/>
            <person name="Matsumoto M."/>
            <person name="Matsuno A."/>
            <person name="Nakazaki N."/>
            <person name="Shimpo S."/>
            <person name="Takeuchi C."/>
            <person name="Yamada M."/>
            <person name="Tabata S."/>
        </authorList>
    </citation>
    <scope>NUCLEOTIDE SEQUENCE [LARGE SCALE GENOMIC DNA]</scope>
    <source>
        <strain evidence="2">ATCC 29082 / PCC 7421</strain>
    </source>
</reference>
<evidence type="ECO:0000313" key="1">
    <source>
        <dbReference type="EMBL" id="BAC89937.1"/>
    </source>
</evidence>
<organism evidence="1 2">
    <name type="scientific">Gloeobacter violaceus (strain ATCC 29082 / PCC 7421)</name>
    <dbReference type="NCBI Taxonomy" id="251221"/>
    <lineage>
        <taxon>Bacteria</taxon>
        <taxon>Bacillati</taxon>
        <taxon>Cyanobacteriota</taxon>
        <taxon>Cyanophyceae</taxon>
        <taxon>Gloeobacterales</taxon>
        <taxon>Gloeobacteraceae</taxon>
        <taxon>Gloeobacter</taxon>
    </lineage>
</organism>
<sequence>MLRVGGPRLLESGRVQVPEERSRLAHRWGEQGQTVVYLVEEDRAQAAFRPGRRDAAVGHLGGDAHRR</sequence>
<dbReference type="InParanoid" id="Q7NJ36"/>
<keyword evidence="2" id="KW-1185">Reference proteome</keyword>
<protein>
    <submittedName>
        <fullName evidence="1">Gsr1996 protein</fullName>
    </submittedName>
</protein>
<reference evidence="1 2" key="2">
    <citation type="journal article" date="2003" name="DNA Res.">
        <title>Complete genome structure of Gloeobacter violaceus PCC 7421, a cyanobacterium that lacks thylakoids (supplement).</title>
        <authorList>
            <person name="Nakamura Y."/>
            <person name="Kaneko T."/>
            <person name="Sato S."/>
            <person name="Mimuro M."/>
            <person name="Miyashita H."/>
            <person name="Tsuchiya T."/>
            <person name="Sasamoto S."/>
            <person name="Watanabe A."/>
            <person name="Kawashima K."/>
            <person name="Kishida Y."/>
            <person name="Kiyokawa C."/>
            <person name="Kohara M."/>
            <person name="Matsumoto M."/>
            <person name="Matsuno A."/>
            <person name="Nakazaki N."/>
            <person name="Shimpo S."/>
            <person name="Takeuchi C."/>
            <person name="Yamada M."/>
            <person name="Tabata S."/>
        </authorList>
    </citation>
    <scope>NUCLEOTIDE SEQUENCE [LARGE SCALE GENOMIC DNA]</scope>
    <source>
        <strain evidence="2">ATCC 29082 / PCC 7421</strain>
    </source>
</reference>